<evidence type="ECO:0000313" key="1">
    <source>
        <dbReference type="EMBL" id="MBF5055806.1"/>
    </source>
</evidence>
<dbReference type="InterPro" id="IPR024787">
    <property type="entry name" value="EcsC"/>
</dbReference>
<keyword evidence="2" id="KW-1185">Reference proteome</keyword>
<protein>
    <recommendedName>
        <fullName evidence="3">EcsC family protein</fullName>
    </recommendedName>
</protein>
<dbReference type="RefSeq" id="WP_194864460.1">
    <property type="nucleotide sequence ID" value="NZ_ARXX01000012.1"/>
</dbReference>
<name>A0ABS0AQP0_9GAMM</name>
<dbReference type="PANTHER" id="PTHR41260:SF1">
    <property type="entry name" value="PROTEIN ECSC"/>
    <property type="match status" value="1"/>
</dbReference>
<sequence>MDIRDHPEDHAALKKAVALLTAPSVTARLSNLIGSPIEGAVKRLPAAASERINEAVETALGKAVDAALWSLDNQPHTAASTRRHKLYAAASGAVGGAFGLTSLLAELPVSTTLMMRAVADVARAEGFDLSDVDTKAACLEVFAMGGPTDQDDAAETGYYMARGFATQAMNQLSRELAEIAARQGAGQTANLMTSSQAGKWMARLIERVAERFGVVITNKVAAQAVPIIGAATGATLNALFTDFYQDMALGHFTVKRLERTYGAEAIRAEFEKQAARQQHRG</sequence>
<gene>
    <name evidence="1" type="ORF">Y5W_01100</name>
</gene>
<reference evidence="1 2" key="1">
    <citation type="submission" date="2012-09" db="EMBL/GenBank/DDBJ databases">
        <title>Genome Sequence of alkane-degrading Bacterium Alcanivorax sp. 521-1.</title>
        <authorList>
            <person name="Lai Q."/>
            <person name="Shao Z."/>
        </authorList>
    </citation>
    <scope>NUCLEOTIDE SEQUENCE [LARGE SCALE GENOMIC DNA]</scope>
    <source>
        <strain evidence="1 2">521-1</strain>
    </source>
</reference>
<accession>A0ABS0AQP0</accession>
<comment type="caution">
    <text evidence="1">The sequence shown here is derived from an EMBL/GenBank/DDBJ whole genome shotgun (WGS) entry which is preliminary data.</text>
</comment>
<organism evidence="1 2">
    <name type="scientific">Alloalcanivorax profundimaris</name>
    <dbReference type="NCBI Taxonomy" id="2735259"/>
    <lineage>
        <taxon>Bacteria</taxon>
        <taxon>Pseudomonadati</taxon>
        <taxon>Pseudomonadota</taxon>
        <taxon>Gammaproteobacteria</taxon>
        <taxon>Oceanospirillales</taxon>
        <taxon>Alcanivoracaceae</taxon>
        <taxon>Alloalcanivorax</taxon>
    </lineage>
</organism>
<evidence type="ECO:0008006" key="3">
    <source>
        <dbReference type="Google" id="ProtNLM"/>
    </source>
</evidence>
<evidence type="ECO:0000313" key="2">
    <source>
        <dbReference type="Proteomes" id="UP000662703"/>
    </source>
</evidence>
<dbReference type="EMBL" id="ARXX01000012">
    <property type="protein sequence ID" value="MBF5055806.1"/>
    <property type="molecule type" value="Genomic_DNA"/>
</dbReference>
<dbReference type="Pfam" id="PF12787">
    <property type="entry name" value="EcsC"/>
    <property type="match status" value="1"/>
</dbReference>
<dbReference type="Proteomes" id="UP000662703">
    <property type="component" value="Unassembled WGS sequence"/>
</dbReference>
<dbReference type="PANTHER" id="PTHR41260">
    <property type="entry name" value="PROTEIN ECSC"/>
    <property type="match status" value="1"/>
</dbReference>
<proteinExistence type="predicted"/>